<dbReference type="RefSeq" id="WP_004721724.1">
    <property type="nucleotide sequence ID" value="NZ_BBRY01000003.1"/>
</dbReference>
<sequence length="282" mass="33091">MSILSFTQSEHTRFELLHFIQNSLQPELWQQNTQAIANLKRQTHCHILFKHPILVQLNQSQLTLEQLKFIHINYFTAIVKNFTDALSMVIYQAVSLEKNHNIHPENRIAAKIYARYLLSLNLIDELGFNTHQLEKSAASKSHLVYFLKLMQQLELDPLDQQQTEIEAFALAQFIHQHINSYTELLLILACTELQVIKFSEALRNNMSIYNSKFIEGYYACHGLADQNDATLANDDNHQDDIWTLLIQCYDQNNQQYLDQVQSEYLELWNNFWSKMATRITEI</sequence>
<dbReference type="Proteomes" id="UP000887320">
    <property type="component" value="Unassembled WGS sequence"/>
</dbReference>
<dbReference type="Gene3D" id="1.20.910.10">
    <property type="entry name" value="Heme oxygenase-like"/>
    <property type="match status" value="1"/>
</dbReference>
<dbReference type="AlphaFoldDB" id="A0A6A1RQ08"/>
<gene>
    <name evidence="1" type="ORF">KW868_05015</name>
</gene>
<evidence type="ECO:0008006" key="3">
    <source>
        <dbReference type="Google" id="ProtNLM"/>
    </source>
</evidence>
<evidence type="ECO:0000313" key="1">
    <source>
        <dbReference type="EMBL" id="MCF0263829.1"/>
    </source>
</evidence>
<dbReference type="EMBL" id="JAHWXT010000001">
    <property type="protein sequence ID" value="MCF0263829.1"/>
    <property type="molecule type" value="Genomic_DNA"/>
</dbReference>
<proteinExistence type="predicted"/>
<protein>
    <recommendedName>
        <fullName evidence="3">Iron-containing redox enzyme family protein</fullName>
    </recommendedName>
</protein>
<accession>A0A6A1RQ08</accession>
<dbReference type="SUPFAM" id="SSF48613">
    <property type="entry name" value="Heme oxygenase-like"/>
    <property type="match status" value="1"/>
</dbReference>
<reference evidence="1" key="1">
    <citation type="submission" date="2021-07" db="EMBL/GenBank/DDBJ databases">
        <authorList>
            <person name="Fernandez M."/>
            <person name="Pereira P."/>
            <person name="Torres Tejerizo G.A."/>
            <person name="Gonzalez P."/>
            <person name="Agostini E."/>
        </authorList>
    </citation>
    <scope>NUCLEOTIDE SEQUENCE</scope>
    <source>
        <strain evidence="1">SFC 500-1A</strain>
    </source>
</reference>
<comment type="caution">
    <text evidence="1">The sequence shown here is derived from an EMBL/GenBank/DDBJ whole genome shotgun (WGS) entry which is preliminary data.</text>
</comment>
<dbReference type="InterPro" id="IPR016084">
    <property type="entry name" value="Haem_Oase-like_multi-hlx"/>
</dbReference>
<organism evidence="1 2">
    <name type="scientific">Acinetobacter guillouiae</name>
    <name type="common">Acinetobacter genomosp. 11</name>
    <dbReference type="NCBI Taxonomy" id="106649"/>
    <lineage>
        <taxon>Bacteria</taxon>
        <taxon>Pseudomonadati</taxon>
        <taxon>Pseudomonadota</taxon>
        <taxon>Gammaproteobacteria</taxon>
        <taxon>Moraxellales</taxon>
        <taxon>Moraxellaceae</taxon>
        <taxon>Acinetobacter</taxon>
    </lineage>
</organism>
<evidence type="ECO:0000313" key="2">
    <source>
        <dbReference type="Proteomes" id="UP000887320"/>
    </source>
</evidence>
<name>A0A6A1RQ08_ACIGI</name>